<dbReference type="HOGENOM" id="CLU_007316_2_1_1"/>
<dbReference type="SUPFAM" id="SSF53098">
    <property type="entry name" value="Ribonuclease H-like"/>
    <property type="match status" value="1"/>
</dbReference>
<evidence type="ECO:0000313" key="1">
    <source>
        <dbReference type="EMBL" id="KIM74770.1"/>
    </source>
</evidence>
<reference evidence="2" key="2">
    <citation type="submission" date="2015-01" db="EMBL/GenBank/DDBJ databases">
        <title>Evolutionary Origins and Diversification of the Mycorrhizal Mutualists.</title>
        <authorList>
            <consortium name="DOE Joint Genome Institute"/>
            <consortium name="Mycorrhizal Genomics Consortium"/>
            <person name="Kohler A."/>
            <person name="Kuo A."/>
            <person name="Nagy L.G."/>
            <person name="Floudas D."/>
            <person name="Copeland A."/>
            <person name="Barry K.W."/>
            <person name="Cichocki N."/>
            <person name="Veneault-Fourrey C."/>
            <person name="LaButti K."/>
            <person name="Lindquist E.A."/>
            <person name="Lipzen A."/>
            <person name="Lundell T."/>
            <person name="Morin E."/>
            <person name="Murat C."/>
            <person name="Riley R."/>
            <person name="Ohm R."/>
            <person name="Sun H."/>
            <person name="Tunlid A."/>
            <person name="Henrissat B."/>
            <person name="Grigoriev I.V."/>
            <person name="Hibbett D.S."/>
            <person name="Martin F."/>
        </authorList>
    </citation>
    <scope>NUCLEOTIDE SEQUENCE [LARGE SCALE GENOMIC DNA]</scope>
    <source>
        <strain evidence="2">F 1598</strain>
    </source>
</reference>
<dbReference type="InParanoid" id="A0A0C3EQD4"/>
<reference evidence="1 2" key="1">
    <citation type="submission" date="2014-04" db="EMBL/GenBank/DDBJ databases">
        <authorList>
            <consortium name="DOE Joint Genome Institute"/>
            <person name="Kuo A."/>
            <person name="Tarkka M."/>
            <person name="Buscot F."/>
            <person name="Kohler A."/>
            <person name="Nagy L.G."/>
            <person name="Floudas D."/>
            <person name="Copeland A."/>
            <person name="Barry K.W."/>
            <person name="Cichocki N."/>
            <person name="Veneault-Fourrey C."/>
            <person name="LaButti K."/>
            <person name="Lindquist E.A."/>
            <person name="Lipzen A."/>
            <person name="Lundell T."/>
            <person name="Morin E."/>
            <person name="Murat C."/>
            <person name="Sun H."/>
            <person name="Tunlid A."/>
            <person name="Henrissat B."/>
            <person name="Grigoriev I.V."/>
            <person name="Hibbett D.S."/>
            <person name="Martin F."/>
            <person name="Nordberg H.P."/>
            <person name="Cantor M.N."/>
            <person name="Hua S.X."/>
        </authorList>
    </citation>
    <scope>NUCLEOTIDE SEQUENCE [LARGE SCALE GENOMIC DNA]</scope>
    <source>
        <strain evidence="1 2">F 1598</strain>
    </source>
</reference>
<evidence type="ECO:0008006" key="3">
    <source>
        <dbReference type="Google" id="ProtNLM"/>
    </source>
</evidence>
<evidence type="ECO:0000313" key="2">
    <source>
        <dbReference type="Proteomes" id="UP000054166"/>
    </source>
</evidence>
<dbReference type="STRING" id="765440.A0A0C3EQD4"/>
<dbReference type="AlphaFoldDB" id="A0A0C3EQD4"/>
<dbReference type="Proteomes" id="UP000054166">
    <property type="component" value="Unassembled WGS sequence"/>
</dbReference>
<organism evidence="1 2">
    <name type="scientific">Piloderma croceum (strain F 1598)</name>
    <dbReference type="NCBI Taxonomy" id="765440"/>
    <lineage>
        <taxon>Eukaryota</taxon>
        <taxon>Fungi</taxon>
        <taxon>Dikarya</taxon>
        <taxon>Basidiomycota</taxon>
        <taxon>Agaricomycotina</taxon>
        <taxon>Agaricomycetes</taxon>
        <taxon>Agaricomycetidae</taxon>
        <taxon>Atheliales</taxon>
        <taxon>Atheliaceae</taxon>
        <taxon>Piloderma</taxon>
    </lineage>
</organism>
<dbReference type="EMBL" id="KN833056">
    <property type="protein sequence ID" value="KIM74770.1"/>
    <property type="molecule type" value="Genomic_DNA"/>
</dbReference>
<gene>
    <name evidence="1" type="ORF">PILCRDRAFT_92459</name>
</gene>
<name>A0A0C3EQD4_PILCF</name>
<dbReference type="OrthoDB" id="2423954at2759"/>
<accession>A0A0C3EQD4</accession>
<protein>
    <recommendedName>
        <fullName evidence="3">HAT C-terminal dimerisation domain-containing protein</fullName>
    </recommendedName>
</protein>
<keyword evidence="2" id="KW-1185">Reference proteome</keyword>
<dbReference type="InterPro" id="IPR012337">
    <property type="entry name" value="RNaseH-like_sf"/>
</dbReference>
<proteinExistence type="predicted"/>
<sequence>MGHASSAIIFTSTAKCQRTFSEDICKIFVSCGISWNALGLVYYIGKAEKKVVGKVKVKMATGQCDSWDNIAKTHVVTSMMTVEHEPYLVHTHNMLGEPKMGNRLFELVLGKIQYIKDKFSVEVIGWCTGNGPDGKKILSLEVIKWFNEHDAALMLLCTEQKFTFNGKFYALILPMTEKFSPRIKIILEPLTIATNRIFGQKADIDFLKAFTDYSKGQAEFSDERMSLAMMADMHASKDSPLDLVLIWTYIDTDCLTGHNRLVKLAIHILSVIANSAGCKRVFSDFGLIHTKPRNKLSVENVHKTSTLKMDLRIPKLRREQSNPSNMESTQRHLSLPIPLKLLFDYNVTSNMTTEASLDFYWKGGLKNLNQELTAYDLLCEEEDESLPDKDEMTDGMDHTN</sequence>